<evidence type="ECO:0000259" key="10">
    <source>
        <dbReference type="Pfam" id="PF14650"/>
    </source>
</evidence>
<comment type="similarity">
    <text evidence="7">Belongs to the SPATA31 family.</text>
</comment>
<dbReference type="EMBL" id="JAATJU010025391">
    <property type="protein sequence ID" value="KAH0503875.1"/>
    <property type="molecule type" value="Genomic_DNA"/>
</dbReference>
<feature type="region of interest" description="Disordered" evidence="9">
    <location>
        <begin position="534"/>
        <end position="576"/>
    </location>
</feature>
<keyword evidence="2" id="KW-0812">Transmembrane</keyword>
<comment type="subcellular location">
    <subcellularLocation>
        <location evidence="1">Membrane</location>
        <topology evidence="1">Single-pass membrane protein</topology>
    </subcellularLocation>
</comment>
<organism evidence="11 12">
    <name type="scientific">Microtus ochrogaster</name>
    <name type="common">Prairie vole</name>
    <dbReference type="NCBI Taxonomy" id="79684"/>
    <lineage>
        <taxon>Eukaryota</taxon>
        <taxon>Metazoa</taxon>
        <taxon>Chordata</taxon>
        <taxon>Craniata</taxon>
        <taxon>Vertebrata</taxon>
        <taxon>Euteleostomi</taxon>
        <taxon>Mammalia</taxon>
        <taxon>Eutheria</taxon>
        <taxon>Euarchontoglires</taxon>
        <taxon>Glires</taxon>
        <taxon>Rodentia</taxon>
        <taxon>Myomorpha</taxon>
        <taxon>Muroidea</taxon>
        <taxon>Cricetidae</taxon>
        <taxon>Arvicolinae</taxon>
        <taxon>Microtus</taxon>
    </lineage>
</organism>
<dbReference type="GO" id="GO:0030154">
    <property type="term" value="P:cell differentiation"/>
    <property type="evidence" value="ECO:0007669"/>
    <property type="project" value="UniProtKB-KW"/>
</dbReference>
<accession>A0A8J6KMD3</accession>
<evidence type="ECO:0000256" key="4">
    <source>
        <dbReference type="ARBA" id="ARBA00022871"/>
    </source>
</evidence>
<feature type="domain" description="SPATA31" evidence="10">
    <location>
        <begin position="31"/>
        <end position="385"/>
    </location>
</feature>
<keyword evidence="6" id="KW-0472">Membrane</keyword>
<dbReference type="Proteomes" id="UP000710432">
    <property type="component" value="Unassembled WGS sequence"/>
</dbReference>
<evidence type="ECO:0000256" key="1">
    <source>
        <dbReference type="ARBA" id="ARBA00004167"/>
    </source>
</evidence>
<name>A0A8J6KMD3_MICOH</name>
<feature type="region of interest" description="Disordered" evidence="9">
    <location>
        <begin position="264"/>
        <end position="289"/>
    </location>
</feature>
<evidence type="ECO:0000256" key="9">
    <source>
        <dbReference type="SAM" id="MobiDB-lite"/>
    </source>
</evidence>
<dbReference type="GO" id="GO:0007283">
    <property type="term" value="P:spermatogenesis"/>
    <property type="evidence" value="ECO:0007669"/>
    <property type="project" value="UniProtKB-KW"/>
</dbReference>
<protein>
    <submittedName>
        <fullName evidence="11">Spermatogenesis-associated protein 31</fullName>
    </submittedName>
</protein>
<dbReference type="PANTHER" id="PTHR21859:SF55">
    <property type="entry name" value="SPERMATOGENESIS-ASSOCIATED PROTEIN 31A1-RELATED"/>
    <property type="match status" value="1"/>
</dbReference>
<keyword evidence="3" id="KW-0221">Differentiation</keyword>
<gene>
    <name evidence="11" type="ORF">LTLLF_186045</name>
</gene>
<comment type="function">
    <text evidence="8">May play a role in spermatogenesis.</text>
</comment>
<evidence type="ECO:0000313" key="12">
    <source>
        <dbReference type="Proteomes" id="UP000710432"/>
    </source>
</evidence>
<dbReference type="InterPro" id="IPR039509">
    <property type="entry name" value="SPATA31"/>
</dbReference>
<feature type="region of interest" description="Disordered" evidence="9">
    <location>
        <begin position="120"/>
        <end position="140"/>
    </location>
</feature>
<proteinExistence type="inferred from homology"/>
<dbReference type="PANTHER" id="PTHR21859">
    <property type="entry name" value="ACROSOME-SPECIFIC PROTEIN"/>
    <property type="match status" value="1"/>
</dbReference>
<keyword evidence="4" id="KW-0744">Spermatogenesis</keyword>
<dbReference type="AlphaFoldDB" id="A0A8J6KMD3"/>
<evidence type="ECO:0000256" key="6">
    <source>
        <dbReference type="ARBA" id="ARBA00023136"/>
    </source>
</evidence>
<evidence type="ECO:0000256" key="2">
    <source>
        <dbReference type="ARBA" id="ARBA00022692"/>
    </source>
</evidence>
<dbReference type="GO" id="GO:0016020">
    <property type="term" value="C:membrane"/>
    <property type="evidence" value="ECO:0007669"/>
    <property type="project" value="UniProtKB-SubCell"/>
</dbReference>
<evidence type="ECO:0000313" key="11">
    <source>
        <dbReference type="EMBL" id="KAH0503875.1"/>
    </source>
</evidence>
<dbReference type="Pfam" id="PF14650">
    <property type="entry name" value="FAM75"/>
    <property type="match status" value="1"/>
</dbReference>
<evidence type="ECO:0000256" key="8">
    <source>
        <dbReference type="ARBA" id="ARBA00037695"/>
    </source>
</evidence>
<keyword evidence="5" id="KW-1133">Transmembrane helix</keyword>
<sequence>MFKSPSTKQDITILPPFWNLKEKSEQQMTTQKLSYPTILGDNFQEKYNQLFWGLPSLHSESLVATAWIPQASSTLPSPFFLFNVISTAYPVQMRDQMSPVHSCTRPLSYLDLQSPPLILSPPQFQAPAPNQVHPQSPLPAQLPSSLPYTSDYGDYGPSCSQSQSQSQCLPTEIQHTEGHSLTKLESRLPLSLMVQRPQEVYDVLAPNLSQDWAVSILPDNFPISCELREKLEQHIQKWLIQHRWDLPRKIQESLEVMQLQNTVTGPCQTRDKPGPSRSSVSMGNHSKDDHKVRFQIKKESGKNLGPILGNISKDPNRYLEKAPVTLQGSNLLKSERNPVKNLKRDSKTDSTELINKLKSTLKAHVGTKSEQINQGLIPLNVRRSWLAMNDVFFMSDIQMETKKLASSKTSEKSVNSSQKLTFLDPGTHQALEEHIVRFWVKHRWGLPLKMLKPINLFKLKKFESLPDALCDLPSSTTSISGTSSAVEVVGFLGKPCQTCLREVVIEDSSPSLGSLLLVASPSCKGIKRTLRAFPSGADHEPSQVLPNKSESKHHSETLKHKVMDTPSQSGTVLEKERETQVLLLPRRTSVQNPGAHSYQAKTVSEFPPSVETESASQPQVYTGAVLLPEHPRSTLLPADTLASLVLGDIVMVGGDNSLVQQKSSTPNHQVSPNSQIKVLAAIYRGEATKRPSKGNHEGPKLTSFKEKEDKFIRKHQPLPKPTQVPPESPFQKLVSRFLQWIHPKKAIKGQESPPK</sequence>
<evidence type="ECO:0000256" key="5">
    <source>
        <dbReference type="ARBA" id="ARBA00022989"/>
    </source>
</evidence>
<reference evidence="11" key="1">
    <citation type="submission" date="2020-03" db="EMBL/GenBank/DDBJ databases">
        <title>Studies in the Genomics of Life Span.</title>
        <authorList>
            <person name="Glass D."/>
        </authorList>
    </citation>
    <scope>NUCLEOTIDE SEQUENCE</scope>
    <source>
        <strain evidence="11">LTLLF</strain>
        <tissue evidence="11">Muscle</tissue>
    </source>
</reference>
<comment type="caution">
    <text evidence="11">The sequence shown here is derived from an EMBL/GenBank/DDBJ whole genome shotgun (WGS) entry which is preliminary data.</text>
</comment>
<feature type="region of interest" description="Disordered" evidence="9">
    <location>
        <begin position="687"/>
        <end position="706"/>
    </location>
</feature>
<feature type="compositionally biased region" description="Basic and acidic residues" evidence="9">
    <location>
        <begin position="549"/>
        <end position="563"/>
    </location>
</feature>
<evidence type="ECO:0000256" key="7">
    <source>
        <dbReference type="ARBA" id="ARBA00035009"/>
    </source>
</evidence>
<evidence type="ECO:0000256" key="3">
    <source>
        <dbReference type="ARBA" id="ARBA00022782"/>
    </source>
</evidence>